<dbReference type="InterPro" id="IPR013103">
    <property type="entry name" value="RVT_2"/>
</dbReference>
<evidence type="ECO:0000259" key="1">
    <source>
        <dbReference type="Pfam" id="PF07727"/>
    </source>
</evidence>
<evidence type="ECO:0000313" key="2">
    <source>
        <dbReference type="Proteomes" id="UP001652623"/>
    </source>
</evidence>
<evidence type="ECO:0000313" key="3">
    <source>
        <dbReference type="RefSeq" id="XP_060675555.1"/>
    </source>
</evidence>
<dbReference type="Proteomes" id="UP001652623">
    <property type="component" value="Chromosome 8"/>
</dbReference>
<proteinExistence type="predicted"/>
<protein>
    <submittedName>
        <fullName evidence="3">Uncharacterized protein LOC132804987</fullName>
    </submittedName>
</protein>
<gene>
    <name evidence="3" type="primary">LOC132804987</name>
</gene>
<dbReference type="Pfam" id="PF07727">
    <property type="entry name" value="RVT_2"/>
    <property type="match status" value="1"/>
</dbReference>
<name>A0ABM4AFS0_ZIZJJ</name>
<sequence>MDEEIVTIEKNDTWVLEDLPEGKDVIGLKWIYKPKYKENGTIIKYTARLVAKGYSQQPGIMELFLSIHGRRACGLLGYYSNMLKTGIFYRSMDDISLFNDCSQERQSISIVLRLQLAEGIAQAYVPKLHHGLRAITSGNNKDQSIINTLRQSAREEEVFEKVANIATNEVPIFLKKHNRKAIDAWSLPRTNIKESTLDFLVFNIVIESS</sequence>
<keyword evidence="2" id="KW-1185">Reference proteome</keyword>
<feature type="domain" description="Reverse transcriptase Ty1/copia-type" evidence="1">
    <location>
        <begin position="11"/>
        <end position="60"/>
    </location>
</feature>
<dbReference type="GeneID" id="132804987"/>
<organism evidence="2 3">
    <name type="scientific">Ziziphus jujuba</name>
    <name type="common">Chinese jujube</name>
    <name type="synonym">Ziziphus sativa</name>
    <dbReference type="NCBI Taxonomy" id="326968"/>
    <lineage>
        <taxon>Eukaryota</taxon>
        <taxon>Viridiplantae</taxon>
        <taxon>Streptophyta</taxon>
        <taxon>Embryophyta</taxon>
        <taxon>Tracheophyta</taxon>
        <taxon>Spermatophyta</taxon>
        <taxon>Magnoliopsida</taxon>
        <taxon>eudicotyledons</taxon>
        <taxon>Gunneridae</taxon>
        <taxon>Pentapetalae</taxon>
        <taxon>rosids</taxon>
        <taxon>fabids</taxon>
        <taxon>Rosales</taxon>
        <taxon>Rhamnaceae</taxon>
        <taxon>Paliureae</taxon>
        <taxon>Ziziphus</taxon>
    </lineage>
</organism>
<reference evidence="3" key="1">
    <citation type="submission" date="2025-08" db="UniProtKB">
        <authorList>
            <consortium name="RefSeq"/>
        </authorList>
    </citation>
    <scope>IDENTIFICATION</scope>
    <source>
        <tissue evidence="3">Seedling</tissue>
    </source>
</reference>
<dbReference type="RefSeq" id="XP_060675555.1">
    <property type="nucleotide sequence ID" value="XM_060819572.1"/>
</dbReference>
<accession>A0ABM4AFS0</accession>